<organism evidence="1">
    <name type="scientific">uncultured Caudovirales phage</name>
    <dbReference type="NCBI Taxonomy" id="2100421"/>
    <lineage>
        <taxon>Viruses</taxon>
        <taxon>Duplodnaviria</taxon>
        <taxon>Heunggongvirae</taxon>
        <taxon>Uroviricota</taxon>
        <taxon>Caudoviricetes</taxon>
        <taxon>Peduoviridae</taxon>
        <taxon>Maltschvirus</taxon>
        <taxon>Maltschvirus maltsch</taxon>
    </lineage>
</organism>
<protein>
    <submittedName>
        <fullName evidence="1">Uncharacterized protein</fullName>
    </submittedName>
</protein>
<evidence type="ECO:0000313" key="1">
    <source>
        <dbReference type="EMBL" id="CAB4163136.1"/>
    </source>
</evidence>
<sequence>MKLTIEIKQLNGVQPHNIANTAAPGFYTDGVGVWVIQNTAAFYISPLATLQQIGAQQAESVPQAAQGVSEDTLLRAIAISAKPELSVQLLAGVKL</sequence>
<reference evidence="1" key="1">
    <citation type="submission" date="2020-04" db="EMBL/GenBank/DDBJ databases">
        <authorList>
            <person name="Chiriac C."/>
            <person name="Salcher M."/>
            <person name="Ghai R."/>
            <person name="Kavagutti S V."/>
        </authorList>
    </citation>
    <scope>NUCLEOTIDE SEQUENCE</scope>
</reference>
<name>A0A6J5NZN9_9CAUD</name>
<proteinExistence type="predicted"/>
<dbReference type="EMBL" id="LR796746">
    <property type="protein sequence ID" value="CAB4163136.1"/>
    <property type="molecule type" value="Genomic_DNA"/>
</dbReference>
<gene>
    <name evidence="1" type="ORF">UFOVP814_4</name>
</gene>
<accession>A0A6J5NZN9</accession>